<comment type="caution">
    <text evidence="5">The sequence shown here is derived from an EMBL/GenBank/DDBJ whole genome shotgun (WGS) entry which is preliminary data.</text>
</comment>
<feature type="signal peptide" evidence="3">
    <location>
        <begin position="1"/>
        <end position="39"/>
    </location>
</feature>
<gene>
    <name evidence="5" type="ORF">RJ640_008640</name>
</gene>
<evidence type="ECO:0000256" key="2">
    <source>
        <dbReference type="SAM" id="MobiDB-lite"/>
    </source>
</evidence>
<dbReference type="EMBL" id="JAVXUO010001211">
    <property type="protein sequence ID" value="KAK2984875.1"/>
    <property type="molecule type" value="Genomic_DNA"/>
</dbReference>
<feature type="compositionally biased region" description="Pro residues" evidence="2">
    <location>
        <begin position="101"/>
        <end position="187"/>
    </location>
</feature>
<dbReference type="InterPro" id="IPR008502">
    <property type="entry name" value="Prolamin-like"/>
</dbReference>
<dbReference type="AlphaFoldDB" id="A0AA88RLH5"/>
<keyword evidence="1 3" id="KW-0732">Signal</keyword>
<feature type="chain" id="PRO_5041736001" description="Prolamin-like domain-containing protein" evidence="3">
    <location>
        <begin position="40"/>
        <end position="324"/>
    </location>
</feature>
<evidence type="ECO:0000313" key="5">
    <source>
        <dbReference type="EMBL" id="KAK2984875.1"/>
    </source>
</evidence>
<dbReference type="Proteomes" id="UP001187471">
    <property type="component" value="Unassembled WGS sequence"/>
</dbReference>
<feature type="compositionally biased region" description="Low complexity" evidence="2">
    <location>
        <begin position="65"/>
        <end position="76"/>
    </location>
</feature>
<feature type="compositionally biased region" description="Pro residues" evidence="2">
    <location>
        <begin position="77"/>
        <end position="93"/>
    </location>
</feature>
<reference evidence="5" key="1">
    <citation type="submission" date="2022-12" db="EMBL/GenBank/DDBJ databases">
        <title>Draft genome assemblies for two species of Escallonia (Escalloniales).</title>
        <authorList>
            <person name="Chanderbali A."/>
            <person name="Dervinis C."/>
            <person name="Anghel I."/>
            <person name="Soltis D."/>
            <person name="Soltis P."/>
            <person name="Zapata F."/>
        </authorList>
    </citation>
    <scope>NUCLEOTIDE SEQUENCE</scope>
    <source>
        <strain evidence="5">UCBG92.1500</strain>
        <tissue evidence="5">Leaf</tissue>
    </source>
</reference>
<sequence length="324" mass="34078">MSRPYIAKPLSQAAQVMMKKSFVLLCFLVISCSIHGLAANDDASPPSAKKTTAVGAVSSCSCPNQPGPGNNNNNPPSQFPWPGFPIAPPPGFPVPWQGFPFTPPPGLQFPPFQFPPQNGQPPPNAGGKVPPPQDGGKVPPPAGDGKVPPPQDGGKVPPPAGDGKVPPPQGGDKAPPPQGGGKAPPPQDGGNNNKGKPPPAQQPGNPNQQPYQLPYGQQYPYPYTYVYPYPYQMPPYNGGNNGGVDICWKPYLDDPDNCVGQLYTSYGSNSYSYSWSCCNVINSQTPECHSKTIGAFGSQLFATSTAQYCSSKLAQPKPGPPHHN</sequence>
<evidence type="ECO:0000256" key="3">
    <source>
        <dbReference type="SAM" id="SignalP"/>
    </source>
</evidence>
<organism evidence="5 6">
    <name type="scientific">Escallonia rubra</name>
    <dbReference type="NCBI Taxonomy" id="112253"/>
    <lineage>
        <taxon>Eukaryota</taxon>
        <taxon>Viridiplantae</taxon>
        <taxon>Streptophyta</taxon>
        <taxon>Embryophyta</taxon>
        <taxon>Tracheophyta</taxon>
        <taxon>Spermatophyta</taxon>
        <taxon>Magnoliopsida</taxon>
        <taxon>eudicotyledons</taxon>
        <taxon>Gunneridae</taxon>
        <taxon>Pentapetalae</taxon>
        <taxon>asterids</taxon>
        <taxon>campanulids</taxon>
        <taxon>Escalloniales</taxon>
        <taxon>Escalloniaceae</taxon>
        <taxon>Escallonia</taxon>
    </lineage>
</organism>
<proteinExistence type="predicted"/>
<name>A0AA88RLH5_9ASTE</name>
<feature type="region of interest" description="Disordered" evidence="2">
    <location>
        <begin position="65"/>
        <end position="215"/>
    </location>
</feature>
<evidence type="ECO:0000256" key="1">
    <source>
        <dbReference type="ARBA" id="ARBA00022729"/>
    </source>
</evidence>
<keyword evidence="6" id="KW-1185">Reference proteome</keyword>
<protein>
    <recommendedName>
        <fullName evidence="4">Prolamin-like domain-containing protein</fullName>
    </recommendedName>
</protein>
<evidence type="ECO:0000313" key="6">
    <source>
        <dbReference type="Proteomes" id="UP001187471"/>
    </source>
</evidence>
<dbReference type="Pfam" id="PF05617">
    <property type="entry name" value="Prolamin_like"/>
    <property type="match status" value="1"/>
</dbReference>
<evidence type="ECO:0000259" key="4">
    <source>
        <dbReference type="Pfam" id="PF05617"/>
    </source>
</evidence>
<feature type="domain" description="Prolamin-like" evidence="4">
    <location>
        <begin position="247"/>
        <end position="310"/>
    </location>
</feature>
<accession>A0AA88RLH5</accession>
<feature type="compositionally biased region" description="Low complexity" evidence="2">
    <location>
        <begin position="202"/>
        <end position="215"/>
    </location>
</feature>
<dbReference type="PROSITE" id="PS51257">
    <property type="entry name" value="PROKAR_LIPOPROTEIN"/>
    <property type="match status" value="1"/>
</dbReference>